<dbReference type="HOGENOM" id="CLU_2033915_0_0_10"/>
<name>A1BFQ9_CHLPD</name>
<dbReference type="AlphaFoldDB" id="A1BFQ9"/>
<sequence length="121" mass="13744">MGKLPLFIRVFSAMAQRPRGTYVQGKEQKRREISPDGRDDKRGGVRADKKGCTVSQAHKFDLNPKTRLDSWIARWRNSKTALILSSRTAPFCHPERPILSSRTPPFCHPERREGSRGVGKS</sequence>
<evidence type="ECO:0000256" key="1">
    <source>
        <dbReference type="SAM" id="MobiDB-lite"/>
    </source>
</evidence>
<evidence type="ECO:0000313" key="2">
    <source>
        <dbReference type="EMBL" id="ABL65236.1"/>
    </source>
</evidence>
<reference evidence="2 3" key="1">
    <citation type="submission" date="2006-12" db="EMBL/GenBank/DDBJ databases">
        <title>Complete sequence of Chlorobium phaeobacteroides DSM 266.</title>
        <authorList>
            <consortium name="US DOE Joint Genome Institute"/>
            <person name="Copeland A."/>
            <person name="Lucas S."/>
            <person name="Lapidus A."/>
            <person name="Barry K."/>
            <person name="Detter J.C."/>
            <person name="Glavina del Rio T."/>
            <person name="Hammon N."/>
            <person name="Israni S."/>
            <person name="Pitluck S."/>
            <person name="Goltsman E."/>
            <person name="Schmutz J."/>
            <person name="Larimer F."/>
            <person name="Land M."/>
            <person name="Hauser L."/>
            <person name="Mikhailova N."/>
            <person name="Li T."/>
            <person name="Overmann J."/>
            <person name="Bryant D.A."/>
            <person name="Richardson P."/>
        </authorList>
    </citation>
    <scope>NUCLEOTIDE SEQUENCE [LARGE SCALE GENOMIC DNA]</scope>
    <source>
        <strain evidence="2 3">DSM 266</strain>
    </source>
</reference>
<keyword evidence="3" id="KW-1185">Reference proteome</keyword>
<proteinExistence type="predicted"/>
<evidence type="ECO:0000313" key="3">
    <source>
        <dbReference type="Proteomes" id="UP000008701"/>
    </source>
</evidence>
<dbReference type="Proteomes" id="UP000008701">
    <property type="component" value="Chromosome"/>
</dbReference>
<feature type="region of interest" description="Disordered" evidence="1">
    <location>
        <begin position="18"/>
        <end position="52"/>
    </location>
</feature>
<gene>
    <name evidence="2" type="ordered locus">Cpha266_1200</name>
</gene>
<organism evidence="2 3">
    <name type="scientific">Chlorobium phaeobacteroides (strain DSM 266 / SMG 266 / 2430)</name>
    <dbReference type="NCBI Taxonomy" id="290317"/>
    <lineage>
        <taxon>Bacteria</taxon>
        <taxon>Pseudomonadati</taxon>
        <taxon>Chlorobiota</taxon>
        <taxon>Chlorobiia</taxon>
        <taxon>Chlorobiales</taxon>
        <taxon>Chlorobiaceae</taxon>
        <taxon>Chlorobium/Pelodictyon group</taxon>
        <taxon>Chlorobium</taxon>
    </lineage>
</organism>
<dbReference type="EMBL" id="CP000492">
    <property type="protein sequence ID" value="ABL65236.1"/>
    <property type="molecule type" value="Genomic_DNA"/>
</dbReference>
<protein>
    <submittedName>
        <fullName evidence="2">Uncharacterized protein</fullName>
    </submittedName>
</protein>
<accession>A1BFQ9</accession>
<feature type="compositionally biased region" description="Basic and acidic residues" evidence="1">
    <location>
        <begin position="26"/>
        <end position="51"/>
    </location>
</feature>
<feature type="region of interest" description="Disordered" evidence="1">
    <location>
        <begin position="93"/>
        <end position="121"/>
    </location>
</feature>
<dbReference type="KEGG" id="cph:Cpha266_1200"/>